<proteinExistence type="inferred from homology"/>
<gene>
    <name evidence="6" type="ORF">KVV02_000491</name>
</gene>
<organism evidence="6 7">
    <name type="scientific">Mortierella alpina</name>
    <name type="common">Oleaginous fungus</name>
    <name type="synonym">Mortierella renispora</name>
    <dbReference type="NCBI Taxonomy" id="64518"/>
    <lineage>
        <taxon>Eukaryota</taxon>
        <taxon>Fungi</taxon>
        <taxon>Fungi incertae sedis</taxon>
        <taxon>Mucoromycota</taxon>
        <taxon>Mortierellomycotina</taxon>
        <taxon>Mortierellomycetes</taxon>
        <taxon>Mortierellales</taxon>
        <taxon>Mortierellaceae</taxon>
        <taxon>Mortierella</taxon>
    </lineage>
</organism>
<protein>
    <recommendedName>
        <fullName evidence="8">BAG domain-containing protein</fullName>
    </recommendedName>
</protein>
<evidence type="ECO:0000259" key="5">
    <source>
        <dbReference type="PROSITE" id="PS51035"/>
    </source>
</evidence>
<keyword evidence="2" id="KW-0143">Chaperone</keyword>
<dbReference type="InterPro" id="IPR000626">
    <property type="entry name" value="Ubiquitin-like_dom"/>
</dbReference>
<dbReference type="SUPFAM" id="SSF46579">
    <property type="entry name" value="Prefoldin"/>
    <property type="match status" value="1"/>
</dbReference>
<dbReference type="FunFam" id="1.10.287.370:FF:000002">
    <property type="entry name" value="Prefoldin subunit 2"/>
    <property type="match status" value="1"/>
</dbReference>
<dbReference type="InterPro" id="IPR029071">
    <property type="entry name" value="Ubiquitin-like_domsf"/>
</dbReference>
<feature type="compositionally biased region" description="Low complexity" evidence="3">
    <location>
        <begin position="1"/>
        <end position="11"/>
    </location>
</feature>
<dbReference type="AlphaFoldDB" id="A0A9P8CYY5"/>
<dbReference type="GO" id="GO:0051082">
    <property type="term" value="F:unfolded protein binding"/>
    <property type="evidence" value="ECO:0007669"/>
    <property type="project" value="InterPro"/>
</dbReference>
<dbReference type="CDD" id="cd23163">
    <property type="entry name" value="Prefoldin_2"/>
    <property type="match status" value="1"/>
</dbReference>
<dbReference type="InterPro" id="IPR036533">
    <property type="entry name" value="BAG_dom_sf"/>
</dbReference>
<dbReference type="EMBL" id="JAIFTL010000051">
    <property type="protein sequence ID" value="KAG9324982.1"/>
    <property type="molecule type" value="Genomic_DNA"/>
</dbReference>
<dbReference type="Proteomes" id="UP000717515">
    <property type="component" value="Unassembled WGS sequence"/>
</dbReference>
<dbReference type="GO" id="GO:0006457">
    <property type="term" value="P:protein folding"/>
    <property type="evidence" value="ECO:0007669"/>
    <property type="project" value="InterPro"/>
</dbReference>
<feature type="domain" description="BAG" evidence="5">
    <location>
        <begin position="284"/>
        <end position="342"/>
    </location>
</feature>
<evidence type="ECO:0008006" key="8">
    <source>
        <dbReference type="Google" id="ProtNLM"/>
    </source>
</evidence>
<dbReference type="CDD" id="cd17039">
    <property type="entry name" value="Ubl_ubiquitin_like"/>
    <property type="match status" value="1"/>
</dbReference>
<dbReference type="Gene3D" id="3.10.20.90">
    <property type="entry name" value="Phosphatidylinositol 3-kinase Catalytic Subunit, Chain A, domain 1"/>
    <property type="match status" value="1"/>
</dbReference>
<dbReference type="PANTHER" id="PTHR13303">
    <property type="entry name" value="PREFOLDIN SUBUNIT 2"/>
    <property type="match status" value="1"/>
</dbReference>
<dbReference type="InterPro" id="IPR002777">
    <property type="entry name" value="PFD_beta-like"/>
</dbReference>
<dbReference type="Pfam" id="PF01920">
    <property type="entry name" value="Prefoldin_2"/>
    <property type="match status" value="1"/>
</dbReference>
<comment type="caution">
    <text evidence="6">The sequence shown here is derived from an EMBL/GenBank/DDBJ whole genome shotgun (WGS) entry which is preliminary data.</text>
</comment>
<dbReference type="SUPFAM" id="SSF63491">
    <property type="entry name" value="BAG domain"/>
    <property type="match status" value="1"/>
</dbReference>
<dbReference type="PROSITE" id="PS50053">
    <property type="entry name" value="UBIQUITIN_2"/>
    <property type="match status" value="1"/>
</dbReference>
<accession>A0A9P8CYY5</accession>
<evidence type="ECO:0000256" key="1">
    <source>
        <dbReference type="ARBA" id="ARBA00008045"/>
    </source>
</evidence>
<evidence type="ECO:0000313" key="7">
    <source>
        <dbReference type="Proteomes" id="UP000717515"/>
    </source>
</evidence>
<evidence type="ECO:0000259" key="4">
    <source>
        <dbReference type="PROSITE" id="PS50053"/>
    </source>
</evidence>
<dbReference type="GO" id="GO:0051087">
    <property type="term" value="F:protein-folding chaperone binding"/>
    <property type="evidence" value="ECO:0007669"/>
    <property type="project" value="InterPro"/>
</dbReference>
<evidence type="ECO:0000256" key="2">
    <source>
        <dbReference type="ARBA" id="ARBA00023186"/>
    </source>
</evidence>
<sequence length="354" mass="39486">MSSSSSSSAASKRPSDQELTQTYNNMKSELNSLAQKIGELETEADEHTLVVDTISPLDGDRKCFRLVGGVLVERTVKEVLPALKTNQEGIKNVTMQLVQKYKSKEDEFMAFQKKYNIQSFLWKQSSRKNPDLSANPPVLPTVMTVVNIKWGREKKALEFRDRILADIKLGELRQMCHDWTKVPLGGLTLIYGGATMKDDNAPLSCFGIKPNGLITMMGTKPSKTDIRTLTTHGDPEEYALIVRIQTSLQKTLDLVAEHVPKYEQAAQDYIRSDPGPVQLSGPLPTARKSLQDAHGMLSESLMKSLLVFDGVVCKQDFEVARATRREAVKETQRLLDKVDEINDQVKACDRTVSG</sequence>
<feature type="region of interest" description="Disordered" evidence="3">
    <location>
        <begin position="1"/>
        <end position="20"/>
    </location>
</feature>
<dbReference type="Pfam" id="PF02179">
    <property type="entry name" value="BAG"/>
    <property type="match status" value="1"/>
</dbReference>
<dbReference type="GO" id="GO:0016272">
    <property type="term" value="C:prefoldin complex"/>
    <property type="evidence" value="ECO:0007669"/>
    <property type="project" value="InterPro"/>
</dbReference>
<dbReference type="SUPFAM" id="SSF54236">
    <property type="entry name" value="Ubiquitin-like"/>
    <property type="match status" value="1"/>
</dbReference>
<evidence type="ECO:0000256" key="3">
    <source>
        <dbReference type="SAM" id="MobiDB-lite"/>
    </source>
</evidence>
<dbReference type="InterPro" id="IPR003103">
    <property type="entry name" value="BAG_domain"/>
</dbReference>
<reference evidence="6" key="1">
    <citation type="submission" date="2021-07" db="EMBL/GenBank/DDBJ databases">
        <title>Draft genome of Mortierella alpina, strain LL118, isolated from an aspen leaf litter sample.</title>
        <authorList>
            <person name="Yang S."/>
            <person name="Vinatzer B.A."/>
        </authorList>
    </citation>
    <scope>NUCLEOTIDE SEQUENCE</scope>
    <source>
        <strain evidence="6">LL118</strain>
    </source>
</reference>
<dbReference type="PROSITE" id="PS51035">
    <property type="entry name" value="BAG"/>
    <property type="match status" value="1"/>
</dbReference>
<name>A0A9P8CYY5_MORAP</name>
<dbReference type="Gene3D" id="1.20.58.120">
    <property type="entry name" value="BAG domain"/>
    <property type="match status" value="1"/>
</dbReference>
<dbReference type="Gene3D" id="1.10.287.370">
    <property type="match status" value="1"/>
</dbReference>
<feature type="domain" description="Ubiquitin-like" evidence="4">
    <location>
        <begin position="171"/>
        <end position="223"/>
    </location>
</feature>
<dbReference type="InterPro" id="IPR009053">
    <property type="entry name" value="Prefoldin"/>
</dbReference>
<dbReference type="InterPro" id="IPR027235">
    <property type="entry name" value="PFD2"/>
</dbReference>
<evidence type="ECO:0000313" key="6">
    <source>
        <dbReference type="EMBL" id="KAG9324982.1"/>
    </source>
</evidence>
<comment type="similarity">
    <text evidence="1">Belongs to the prefoldin subunit beta family.</text>
</comment>